<dbReference type="Pfam" id="PF00654">
    <property type="entry name" value="Voltage_CLC"/>
    <property type="match status" value="1"/>
</dbReference>
<keyword evidence="6 11" id="KW-0472">Membrane</keyword>
<feature type="region of interest" description="Disordered" evidence="10">
    <location>
        <begin position="120"/>
        <end position="140"/>
    </location>
</feature>
<dbReference type="GO" id="GO:0005254">
    <property type="term" value="F:chloride channel activity"/>
    <property type="evidence" value="ECO:0007669"/>
    <property type="project" value="UniProtKB-KW"/>
</dbReference>
<feature type="transmembrane region" description="Helical" evidence="11">
    <location>
        <begin position="56"/>
        <end position="75"/>
    </location>
</feature>
<accession>W7U2A4</accession>
<keyword evidence="9" id="KW-0407">Ion channel</keyword>
<proteinExistence type="predicted"/>
<comment type="subcellular location">
    <subcellularLocation>
        <location evidence="1">Membrane</location>
        <topology evidence="1">Multi-pass membrane protein</topology>
    </subcellularLocation>
</comment>
<keyword evidence="3 11" id="KW-0812">Transmembrane</keyword>
<feature type="transmembrane region" description="Helical" evidence="11">
    <location>
        <begin position="164"/>
        <end position="182"/>
    </location>
</feature>
<evidence type="ECO:0000256" key="9">
    <source>
        <dbReference type="ARBA" id="ARBA00023303"/>
    </source>
</evidence>
<dbReference type="SUPFAM" id="SSF81340">
    <property type="entry name" value="Clc chloride channel"/>
    <property type="match status" value="1"/>
</dbReference>
<reference evidence="12 13" key="1">
    <citation type="journal article" date="2014" name="Mol. Plant">
        <title>Chromosome Scale Genome Assembly and Transcriptome Profiling of Nannochloropsis gaditana in Nitrogen Depletion.</title>
        <authorList>
            <person name="Corteggiani Carpinelli E."/>
            <person name="Telatin A."/>
            <person name="Vitulo N."/>
            <person name="Forcato C."/>
            <person name="D'Angelo M."/>
            <person name="Schiavon R."/>
            <person name="Vezzi A."/>
            <person name="Giacometti G.M."/>
            <person name="Morosinotto T."/>
            <person name="Valle G."/>
        </authorList>
    </citation>
    <scope>NUCLEOTIDE SEQUENCE [LARGE SCALE GENOMIC DNA]</scope>
    <source>
        <strain evidence="12 13">B-31</strain>
    </source>
</reference>
<evidence type="ECO:0000256" key="10">
    <source>
        <dbReference type="SAM" id="MobiDB-lite"/>
    </source>
</evidence>
<evidence type="ECO:0000256" key="11">
    <source>
        <dbReference type="SAM" id="Phobius"/>
    </source>
</evidence>
<dbReference type="InterPro" id="IPR001807">
    <property type="entry name" value="ClC"/>
</dbReference>
<dbReference type="OrthoDB" id="4564at2759"/>
<dbReference type="InterPro" id="IPR050368">
    <property type="entry name" value="ClC-type_chloride_channel"/>
</dbReference>
<keyword evidence="8" id="KW-0868">Chloride</keyword>
<evidence type="ECO:0000313" key="13">
    <source>
        <dbReference type="Proteomes" id="UP000019335"/>
    </source>
</evidence>
<keyword evidence="2" id="KW-0813">Transport</keyword>
<evidence type="ECO:0000256" key="3">
    <source>
        <dbReference type="ARBA" id="ARBA00022692"/>
    </source>
</evidence>
<evidence type="ECO:0000256" key="1">
    <source>
        <dbReference type="ARBA" id="ARBA00004141"/>
    </source>
</evidence>
<feature type="transmembrane region" description="Helical" evidence="11">
    <location>
        <begin position="304"/>
        <end position="328"/>
    </location>
</feature>
<evidence type="ECO:0000256" key="4">
    <source>
        <dbReference type="ARBA" id="ARBA00022989"/>
    </source>
</evidence>
<dbReference type="EMBL" id="AZIL01000109">
    <property type="protein sequence ID" value="EWM29943.1"/>
    <property type="molecule type" value="Genomic_DNA"/>
</dbReference>
<feature type="non-terminal residue" evidence="12">
    <location>
        <position position="340"/>
    </location>
</feature>
<organism evidence="12 13">
    <name type="scientific">Nannochloropsis gaditana</name>
    <dbReference type="NCBI Taxonomy" id="72520"/>
    <lineage>
        <taxon>Eukaryota</taxon>
        <taxon>Sar</taxon>
        <taxon>Stramenopiles</taxon>
        <taxon>Ochrophyta</taxon>
        <taxon>Eustigmatophyceae</taxon>
        <taxon>Eustigmatales</taxon>
        <taxon>Monodopsidaceae</taxon>
        <taxon>Nannochloropsis</taxon>
    </lineage>
</organism>
<dbReference type="PANTHER" id="PTHR43427">
    <property type="entry name" value="CHLORIDE CHANNEL PROTEIN CLC-E"/>
    <property type="match status" value="1"/>
</dbReference>
<dbReference type="InterPro" id="IPR014743">
    <property type="entry name" value="Cl-channel_core"/>
</dbReference>
<dbReference type="GO" id="GO:0034707">
    <property type="term" value="C:chloride channel complex"/>
    <property type="evidence" value="ECO:0007669"/>
    <property type="project" value="UniProtKB-KW"/>
</dbReference>
<keyword evidence="7" id="KW-0869">Chloride channel</keyword>
<evidence type="ECO:0000256" key="2">
    <source>
        <dbReference type="ARBA" id="ARBA00022448"/>
    </source>
</evidence>
<keyword evidence="13" id="KW-1185">Reference proteome</keyword>
<dbReference type="Proteomes" id="UP000019335">
    <property type="component" value="Chromosome 2"/>
</dbReference>
<evidence type="ECO:0000313" key="12">
    <source>
        <dbReference type="EMBL" id="EWM29943.1"/>
    </source>
</evidence>
<dbReference type="AlphaFoldDB" id="W7U2A4"/>
<dbReference type="Gene3D" id="1.10.3080.10">
    <property type="entry name" value="Clc chloride channel"/>
    <property type="match status" value="1"/>
</dbReference>
<evidence type="ECO:0000256" key="7">
    <source>
        <dbReference type="ARBA" id="ARBA00023173"/>
    </source>
</evidence>
<name>W7U2A4_9STRA</name>
<protein>
    <submittedName>
        <fullName evidence="12">Cl-channel voltage-gated family protein</fullName>
    </submittedName>
</protein>
<gene>
    <name evidence="12" type="primary">Chloride</name>
    <name evidence="12" type="ORF">Naga_100247g12</name>
</gene>
<sequence>MAGLPSGRNQEAAGLTMAFSGKQRPRIRSSFPGLCPSPSLPSPTARTLSLLPFGRCIVTTFTILFFSSLSAAFHLSSPPLSLRHHLGLPPFSFSPSLYITGCPRPSPSAHKPRRYLLTRTALSPDHPPRTSSSSPPPSFPITKLTRLVEKLEEADIGLVPTTAFLMQAALIGLATGLSIITFKTLISVMETYTYGNFLTSALNAFGSGKPLSLAMAAIPALGGVCVGVIREAAREFPPGLSGQAEEVDKQKPLDVKRAVLKSLAAVATLGTGCSLGPEGPAVELGVVASRLVTLKASLEQRKQLLLAGAAAGVAAGFNAPIAGVFFALEIASAQGGGEGG</sequence>
<evidence type="ECO:0000256" key="6">
    <source>
        <dbReference type="ARBA" id="ARBA00023136"/>
    </source>
</evidence>
<evidence type="ECO:0000256" key="8">
    <source>
        <dbReference type="ARBA" id="ARBA00023214"/>
    </source>
</evidence>
<evidence type="ECO:0000256" key="5">
    <source>
        <dbReference type="ARBA" id="ARBA00023065"/>
    </source>
</evidence>
<dbReference type="PANTHER" id="PTHR43427:SF6">
    <property type="entry name" value="CHLORIDE CHANNEL PROTEIN CLC-E"/>
    <property type="match status" value="1"/>
</dbReference>
<comment type="caution">
    <text evidence="12">The sequence shown here is derived from an EMBL/GenBank/DDBJ whole genome shotgun (WGS) entry which is preliminary data.</text>
</comment>
<keyword evidence="4 11" id="KW-1133">Transmembrane helix</keyword>
<keyword evidence="5" id="KW-0406">Ion transport</keyword>